<comment type="caution">
    <text evidence="3">The sequence shown here is derived from an EMBL/GenBank/DDBJ whole genome shotgun (WGS) entry which is preliminary data.</text>
</comment>
<keyword evidence="1" id="KW-0732">Signal</keyword>
<accession>A0A6P0UVC2</accession>
<dbReference type="Pfam" id="PF14321">
    <property type="entry name" value="DUF4382"/>
    <property type="match status" value="1"/>
</dbReference>
<evidence type="ECO:0000259" key="2">
    <source>
        <dbReference type="Pfam" id="PF14321"/>
    </source>
</evidence>
<gene>
    <name evidence="3" type="ORF">GWK08_12910</name>
</gene>
<sequence>MKYLKTIFSTLLIISFTFLFFSCNNDDSDGLARVSIRLVDGPGDFEAVNIDVQDVLIKRSNDEDDENGWESIGAINSGVYNLLELTGGVNVLLIDTEIPAGRVNQIRLLLGDNNTVVSNGEESALSTPSAQQSGLKLQINEELISGVTYNFTIDFDVDKSVVTAGNSGRFNLKPVLRVSTEATSGVIRGMVDPSDFQVMVEVMVGEEIVSTFTNEEGAFSLNGIPSGIYTVTLTPDPESGLSVKTVENVEVINGQITDIGTITLE</sequence>
<dbReference type="Proteomes" id="UP000468581">
    <property type="component" value="Unassembled WGS sequence"/>
</dbReference>
<evidence type="ECO:0000313" key="3">
    <source>
        <dbReference type="EMBL" id="NER14346.1"/>
    </source>
</evidence>
<feature type="signal peptide" evidence="1">
    <location>
        <begin position="1"/>
        <end position="21"/>
    </location>
</feature>
<dbReference type="EMBL" id="JAABOO010000003">
    <property type="protein sequence ID" value="NER14346.1"/>
    <property type="molecule type" value="Genomic_DNA"/>
</dbReference>
<proteinExistence type="predicted"/>
<dbReference type="SUPFAM" id="SSF49452">
    <property type="entry name" value="Starch-binding domain-like"/>
    <property type="match status" value="1"/>
</dbReference>
<evidence type="ECO:0000256" key="1">
    <source>
        <dbReference type="SAM" id="SignalP"/>
    </source>
</evidence>
<dbReference type="InterPro" id="IPR013784">
    <property type="entry name" value="Carb-bd-like_fold"/>
</dbReference>
<feature type="domain" description="DUF4382" evidence="2">
    <location>
        <begin position="32"/>
        <end position="174"/>
    </location>
</feature>
<reference evidence="3 4" key="1">
    <citation type="submission" date="2020-01" db="EMBL/GenBank/DDBJ databases">
        <title>Leptobacterium flavescens.</title>
        <authorList>
            <person name="Wang G."/>
        </authorList>
    </citation>
    <scope>NUCLEOTIDE SEQUENCE [LARGE SCALE GENOMIC DNA]</scope>
    <source>
        <strain evidence="3 4">KCTC 22160</strain>
    </source>
</reference>
<organism evidence="3 4">
    <name type="scientific">Leptobacterium flavescens</name>
    <dbReference type="NCBI Taxonomy" id="472055"/>
    <lineage>
        <taxon>Bacteria</taxon>
        <taxon>Pseudomonadati</taxon>
        <taxon>Bacteroidota</taxon>
        <taxon>Flavobacteriia</taxon>
        <taxon>Flavobacteriales</taxon>
        <taxon>Flavobacteriaceae</taxon>
        <taxon>Leptobacterium</taxon>
    </lineage>
</organism>
<dbReference type="GO" id="GO:0030246">
    <property type="term" value="F:carbohydrate binding"/>
    <property type="evidence" value="ECO:0007669"/>
    <property type="project" value="InterPro"/>
</dbReference>
<feature type="chain" id="PRO_5027023028" evidence="1">
    <location>
        <begin position="22"/>
        <end position="265"/>
    </location>
</feature>
<dbReference type="Gene3D" id="2.60.40.1120">
    <property type="entry name" value="Carboxypeptidase-like, regulatory domain"/>
    <property type="match status" value="1"/>
</dbReference>
<evidence type="ECO:0000313" key="4">
    <source>
        <dbReference type="Proteomes" id="UP000468581"/>
    </source>
</evidence>
<dbReference type="RefSeq" id="WP_163607641.1">
    <property type="nucleotide sequence ID" value="NZ_JAABOO010000003.1"/>
</dbReference>
<dbReference type="AlphaFoldDB" id="A0A6P0UVC2"/>
<dbReference type="PROSITE" id="PS51257">
    <property type="entry name" value="PROKAR_LIPOPROTEIN"/>
    <property type="match status" value="1"/>
</dbReference>
<dbReference type="InterPro" id="IPR025491">
    <property type="entry name" value="DUF4382"/>
</dbReference>
<name>A0A6P0UVC2_9FLAO</name>
<protein>
    <submittedName>
        <fullName evidence="3">DUF4382 domain-containing protein</fullName>
    </submittedName>
</protein>
<keyword evidence="4" id="KW-1185">Reference proteome</keyword>